<sequence>MKKVFTIIIMLIVTANIYSQDFVKQQLKKMGAVSGEVVTKPNKSVKSLYRFKKDGQSGAVIVSYIKELKTDVCITVIKVGKSYLIDSIYLLDEKSYNNKRLPEILNAFGQWDKATEKNIPDVISSATRHSQGLFKDIDKVIKSVIKDI</sequence>
<dbReference type="RefSeq" id="WP_149568596.1">
    <property type="nucleotide sequence ID" value="NZ_CP035807.1"/>
</dbReference>
<dbReference type="KEGG" id="sper:EW093_11765"/>
<dbReference type="EMBL" id="CP035807">
    <property type="protein sequence ID" value="QEN05358.1"/>
    <property type="molecule type" value="Genomic_DNA"/>
</dbReference>
<dbReference type="AlphaFoldDB" id="A0A5C1QDD6"/>
<evidence type="ECO:0000313" key="2">
    <source>
        <dbReference type="Proteomes" id="UP000323824"/>
    </source>
</evidence>
<gene>
    <name evidence="1" type="ORF">EW093_11765</name>
</gene>
<organism evidence="1 2">
    <name type="scientific">Thiospirochaeta perfilievii</name>
    <dbReference type="NCBI Taxonomy" id="252967"/>
    <lineage>
        <taxon>Bacteria</taxon>
        <taxon>Pseudomonadati</taxon>
        <taxon>Spirochaetota</taxon>
        <taxon>Spirochaetia</taxon>
        <taxon>Spirochaetales</taxon>
        <taxon>Spirochaetaceae</taxon>
        <taxon>Thiospirochaeta</taxon>
    </lineage>
</organism>
<reference evidence="1 2" key="2">
    <citation type="submission" date="2019-09" db="EMBL/GenBank/DDBJ databases">
        <title>Complete Genome Sequence and Methylome Analysis of free living Spirochaetas.</title>
        <authorList>
            <person name="Leshcheva N."/>
            <person name="Mikheeva N."/>
        </authorList>
    </citation>
    <scope>NUCLEOTIDE SEQUENCE [LARGE SCALE GENOMIC DNA]</scope>
    <source>
        <strain evidence="1 2">P</strain>
    </source>
</reference>
<proteinExistence type="predicted"/>
<accession>A0A5C1QDD6</accession>
<name>A0A5C1QDD6_9SPIO</name>
<evidence type="ECO:0000313" key="1">
    <source>
        <dbReference type="EMBL" id="QEN05358.1"/>
    </source>
</evidence>
<keyword evidence="2" id="KW-1185">Reference proteome</keyword>
<dbReference type="Proteomes" id="UP000323824">
    <property type="component" value="Chromosome"/>
</dbReference>
<protein>
    <submittedName>
        <fullName evidence="1">Uncharacterized protein</fullName>
    </submittedName>
</protein>
<reference evidence="1 2" key="1">
    <citation type="submission" date="2019-02" db="EMBL/GenBank/DDBJ databases">
        <authorList>
            <person name="Fomenkov A."/>
            <person name="Dubinina G."/>
            <person name="Grabovich M."/>
            <person name="Vincze T."/>
            <person name="Roberts R.J."/>
        </authorList>
    </citation>
    <scope>NUCLEOTIDE SEQUENCE [LARGE SCALE GENOMIC DNA]</scope>
    <source>
        <strain evidence="1 2">P</strain>
    </source>
</reference>